<reference evidence="11" key="1">
    <citation type="submission" date="2020-05" db="EMBL/GenBank/DDBJ databases">
        <authorList>
            <person name="Chiriac C."/>
            <person name="Salcher M."/>
            <person name="Ghai R."/>
            <person name="Kavagutti S V."/>
        </authorList>
    </citation>
    <scope>NUCLEOTIDE SEQUENCE</scope>
</reference>
<dbReference type="PANTHER" id="PTHR33202:SF2">
    <property type="entry name" value="FERRIC UPTAKE REGULATION PROTEIN"/>
    <property type="match status" value="1"/>
</dbReference>
<dbReference type="GO" id="GO:0003700">
    <property type="term" value="F:DNA-binding transcription factor activity"/>
    <property type="evidence" value="ECO:0007669"/>
    <property type="project" value="InterPro"/>
</dbReference>
<evidence type="ECO:0000256" key="1">
    <source>
        <dbReference type="ARBA" id="ARBA00004496"/>
    </source>
</evidence>
<keyword evidence="7" id="KW-0862">Zinc</keyword>
<dbReference type="GO" id="GO:0008270">
    <property type="term" value="F:zinc ion binding"/>
    <property type="evidence" value="ECO:0007669"/>
    <property type="project" value="TreeGrafter"/>
</dbReference>
<keyword evidence="10" id="KW-0804">Transcription</keyword>
<proteinExistence type="inferred from homology"/>
<dbReference type="FunFam" id="1.10.10.10:FF:000459">
    <property type="entry name" value="Ferric uptake regulation protein"/>
    <property type="match status" value="1"/>
</dbReference>
<dbReference type="PANTHER" id="PTHR33202">
    <property type="entry name" value="ZINC UPTAKE REGULATION PROTEIN"/>
    <property type="match status" value="1"/>
</dbReference>
<dbReference type="SUPFAM" id="SSF46785">
    <property type="entry name" value="Winged helix' DNA-binding domain"/>
    <property type="match status" value="1"/>
</dbReference>
<keyword evidence="8" id="KW-0805">Transcription regulation</keyword>
<evidence type="ECO:0000313" key="11">
    <source>
        <dbReference type="EMBL" id="CAB4573528.1"/>
    </source>
</evidence>
<evidence type="ECO:0000256" key="3">
    <source>
        <dbReference type="ARBA" id="ARBA00011738"/>
    </source>
</evidence>
<keyword evidence="5" id="KW-0678">Repressor</keyword>
<evidence type="ECO:0000256" key="2">
    <source>
        <dbReference type="ARBA" id="ARBA00007957"/>
    </source>
</evidence>
<dbReference type="EMBL" id="CAEZTU010000011">
    <property type="protein sequence ID" value="CAB4573528.1"/>
    <property type="molecule type" value="Genomic_DNA"/>
</dbReference>
<evidence type="ECO:0000256" key="8">
    <source>
        <dbReference type="ARBA" id="ARBA00023015"/>
    </source>
</evidence>
<name>A0A6J6EKS3_9ZZZZ</name>
<evidence type="ECO:0000256" key="5">
    <source>
        <dbReference type="ARBA" id="ARBA00022491"/>
    </source>
</evidence>
<dbReference type="GO" id="GO:0045892">
    <property type="term" value="P:negative regulation of DNA-templated transcription"/>
    <property type="evidence" value="ECO:0007669"/>
    <property type="project" value="TreeGrafter"/>
</dbReference>
<gene>
    <name evidence="11" type="ORF">UFOPK1740_00410</name>
</gene>
<evidence type="ECO:0000256" key="7">
    <source>
        <dbReference type="ARBA" id="ARBA00022833"/>
    </source>
</evidence>
<keyword evidence="4" id="KW-0963">Cytoplasm</keyword>
<dbReference type="InterPro" id="IPR002481">
    <property type="entry name" value="FUR"/>
</dbReference>
<evidence type="ECO:0000256" key="4">
    <source>
        <dbReference type="ARBA" id="ARBA00022490"/>
    </source>
</evidence>
<evidence type="ECO:0000256" key="10">
    <source>
        <dbReference type="ARBA" id="ARBA00023163"/>
    </source>
</evidence>
<keyword evidence="6" id="KW-0479">Metal-binding</keyword>
<dbReference type="Gene3D" id="3.30.1490.190">
    <property type="match status" value="1"/>
</dbReference>
<accession>A0A6J6EKS3</accession>
<dbReference type="CDD" id="cd07153">
    <property type="entry name" value="Fur_like"/>
    <property type="match status" value="1"/>
</dbReference>
<protein>
    <submittedName>
        <fullName evidence="11">Unannotated protein</fullName>
    </submittedName>
</protein>
<dbReference type="InterPro" id="IPR043135">
    <property type="entry name" value="Fur_C"/>
</dbReference>
<dbReference type="GO" id="GO:1900376">
    <property type="term" value="P:regulation of secondary metabolite biosynthetic process"/>
    <property type="evidence" value="ECO:0007669"/>
    <property type="project" value="TreeGrafter"/>
</dbReference>
<evidence type="ECO:0000256" key="6">
    <source>
        <dbReference type="ARBA" id="ARBA00022723"/>
    </source>
</evidence>
<dbReference type="GO" id="GO:0000976">
    <property type="term" value="F:transcription cis-regulatory region binding"/>
    <property type="evidence" value="ECO:0007669"/>
    <property type="project" value="TreeGrafter"/>
</dbReference>
<dbReference type="AlphaFoldDB" id="A0A6J6EKS3"/>
<comment type="subunit">
    <text evidence="3">Homodimer.</text>
</comment>
<dbReference type="GO" id="GO:0005829">
    <property type="term" value="C:cytosol"/>
    <property type="evidence" value="ECO:0007669"/>
    <property type="project" value="TreeGrafter"/>
</dbReference>
<evidence type="ECO:0000256" key="9">
    <source>
        <dbReference type="ARBA" id="ARBA00023125"/>
    </source>
</evidence>
<dbReference type="Gene3D" id="1.10.10.10">
    <property type="entry name" value="Winged helix-like DNA-binding domain superfamily/Winged helix DNA-binding domain"/>
    <property type="match status" value="1"/>
</dbReference>
<keyword evidence="9" id="KW-0238">DNA-binding</keyword>
<dbReference type="Pfam" id="PF01475">
    <property type="entry name" value="FUR"/>
    <property type="match status" value="1"/>
</dbReference>
<organism evidence="11">
    <name type="scientific">freshwater metagenome</name>
    <dbReference type="NCBI Taxonomy" id="449393"/>
    <lineage>
        <taxon>unclassified sequences</taxon>
        <taxon>metagenomes</taxon>
        <taxon>ecological metagenomes</taxon>
    </lineage>
</organism>
<comment type="subcellular location">
    <subcellularLocation>
        <location evidence="1">Cytoplasm</location>
    </subcellularLocation>
</comment>
<comment type="similarity">
    <text evidence="2">Belongs to the Fur family.</text>
</comment>
<dbReference type="InterPro" id="IPR036390">
    <property type="entry name" value="WH_DNA-bd_sf"/>
</dbReference>
<dbReference type="InterPro" id="IPR036388">
    <property type="entry name" value="WH-like_DNA-bd_sf"/>
</dbReference>
<sequence length="123" mass="13582">MRSTKQRKAVAEVLATISKFSSAQEVHSILISRGEKVGLATVYRTLQALAETGAIDVLRNDGEALYRACSNDHHHHLVCTGCNKTTEISAPEVEIWTEKIAREQGYLISGHTIEVFGLCKNCR</sequence>